<organism evidence="1 2">
    <name type="scientific">Fodinibius salipaludis</name>
    <dbReference type="NCBI Taxonomy" id="2032627"/>
    <lineage>
        <taxon>Bacteria</taxon>
        <taxon>Pseudomonadati</taxon>
        <taxon>Balneolota</taxon>
        <taxon>Balneolia</taxon>
        <taxon>Balneolales</taxon>
        <taxon>Balneolaceae</taxon>
        <taxon>Fodinibius</taxon>
    </lineage>
</organism>
<dbReference type="RefSeq" id="WP_095605928.1">
    <property type="nucleotide sequence ID" value="NZ_NSKE01000004.1"/>
</dbReference>
<gene>
    <name evidence="1" type="ORF">CK503_06185</name>
</gene>
<protein>
    <submittedName>
        <fullName evidence="1">Uncharacterized protein</fullName>
    </submittedName>
</protein>
<evidence type="ECO:0000313" key="1">
    <source>
        <dbReference type="EMBL" id="PAU94387.1"/>
    </source>
</evidence>
<accession>A0A2A2GBY4</accession>
<sequence>MKIQTSAEVTLLKCDGQVVDLSQNQKIDLEFSAIDTGGGFKDPMLDFSISLDQIEEDIENEEQLSFILTDPNDSGKEIAFSFVGDTTFADNQINGRIKEDQLSRELIGFVLNLLR</sequence>
<reference evidence="1 2" key="1">
    <citation type="submission" date="2017-08" db="EMBL/GenBank/DDBJ databases">
        <title>Aliifodinibius alkalisoli sp. nov., isolated from saline alkaline soil.</title>
        <authorList>
            <person name="Liu D."/>
            <person name="Zhang G."/>
        </authorList>
    </citation>
    <scope>NUCLEOTIDE SEQUENCE [LARGE SCALE GENOMIC DNA]</scope>
    <source>
        <strain evidence="1 2">WN023</strain>
    </source>
</reference>
<name>A0A2A2GBY4_9BACT</name>
<dbReference type="Proteomes" id="UP000218831">
    <property type="component" value="Unassembled WGS sequence"/>
</dbReference>
<dbReference type="OrthoDB" id="1525100at2"/>
<dbReference type="EMBL" id="NSKE01000004">
    <property type="protein sequence ID" value="PAU94387.1"/>
    <property type="molecule type" value="Genomic_DNA"/>
</dbReference>
<proteinExistence type="predicted"/>
<keyword evidence="2" id="KW-1185">Reference proteome</keyword>
<comment type="caution">
    <text evidence="1">The sequence shown here is derived from an EMBL/GenBank/DDBJ whole genome shotgun (WGS) entry which is preliminary data.</text>
</comment>
<dbReference type="AlphaFoldDB" id="A0A2A2GBY4"/>
<evidence type="ECO:0000313" key="2">
    <source>
        <dbReference type="Proteomes" id="UP000218831"/>
    </source>
</evidence>